<dbReference type="SMART" id="SM00954">
    <property type="entry name" value="RelA_SpoT"/>
    <property type="match status" value="1"/>
</dbReference>
<evidence type="ECO:0000259" key="8">
    <source>
        <dbReference type="PROSITE" id="PS51880"/>
    </source>
</evidence>
<comment type="pathway">
    <text evidence="2">Purine metabolism; ppGpp biosynthesis; ppGpp from GDP: step 1/1.</text>
</comment>
<evidence type="ECO:0000313" key="10">
    <source>
        <dbReference type="Proteomes" id="UP000249910"/>
    </source>
</evidence>
<comment type="similarity">
    <text evidence="5">Belongs to the relA/spoT family.</text>
</comment>
<keyword evidence="10" id="KW-1185">Reference proteome</keyword>
<evidence type="ECO:0000256" key="4">
    <source>
        <dbReference type="ARBA" id="ARBA00047968"/>
    </source>
</evidence>
<dbReference type="PROSITE" id="PS51671">
    <property type="entry name" value="ACT"/>
    <property type="match status" value="1"/>
</dbReference>
<dbReference type="InterPro" id="IPR007685">
    <property type="entry name" value="RelA_SpoT"/>
</dbReference>
<gene>
    <name evidence="9" type="ORF">CDV26_03855</name>
</gene>
<feature type="domain" description="ACT" evidence="6">
    <location>
        <begin position="629"/>
        <end position="703"/>
    </location>
</feature>
<dbReference type="PROSITE" id="PS51831">
    <property type="entry name" value="HD"/>
    <property type="match status" value="1"/>
</dbReference>
<dbReference type="CDD" id="cd05399">
    <property type="entry name" value="NT_Rel-Spo_like"/>
    <property type="match status" value="1"/>
</dbReference>
<dbReference type="InterPro" id="IPR043519">
    <property type="entry name" value="NT_sf"/>
</dbReference>
<organism evidence="9 10">
    <name type="scientific">Francisella halioticida</name>
    <dbReference type="NCBI Taxonomy" id="549298"/>
    <lineage>
        <taxon>Bacteria</taxon>
        <taxon>Pseudomonadati</taxon>
        <taxon>Pseudomonadota</taxon>
        <taxon>Gammaproteobacteria</taxon>
        <taxon>Thiotrichales</taxon>
        <taxon>Francisellaceae</taxon>
        <taxon>Francisella</taxon>
    </lineage>
</organism>
<dbReference type="SUPFAM" id="SSF81271">
    <property type="entry name" value="TGS-like"/>
    <property type="match status" value="1"/>
</dbReference>
<dbReference type="InterPro" id="IPR002912">
    <property type="entry name" value="ACT_dom"/>
</dbReference>
<dbReference type="InterPro" id="IPR012676">
    <property type="entry name" value="TGS-like"/>
</dbReference>
<dbReference type="Pfam" id="PF02824">
    <property type="entry name" value="TGS"/>
    <property type="match status" value="1"/>
</dbReference>
<evidence type="ECO:0000259" key="6">
    <source>
        <dbReference type="PROSITE" id="PS51671"/>
    </source>
</evidence>
<dbReference type="Gene3D" id="3.30.70.260">
    <property type="match status" value="1"/>
</dbReference>
<proteinExistence type="inferred from homology"/>
<dbReference type="EMBL" id="CP022132">
    <property type="protein sequence ID" value="ASG67637.1"/>
    <property type="molecule type" value="Genomic_DNA"/>
</dbReference>
<evidence type="ECO:0000313" key="9">
    <source>
        <dbReference type="EMBL" id="ASG67637.1"/>
    </source>
</evidence>
<feature type="domain" description="TGS" evidence="8">
    <location>
        <begin position="382"/>
        <end position="443"/>
    </location>
</feature>
<dbReference type="Pfam" id="PF13328">
    <property type="entry name" value="HD_4"/>
    <property type="match status" value="1"/>
</dbReference>
<dbReference type="Proteomes" id="UP000249910">
    <property type="component" value="Chromosome"/>
</dbReference>
<dbReference type="PROSITE" id="PS51880">
    <property type="entry name" value="TGS"/>
    <property type="match status" value="1"/>
</dbReference>
<dbReference type="CDD" id="cd01668">
    <property type="entry name" value="TGS_RSH"/>
    <property type="match status" value="1"/>
</dbReference>
<comment type="function">
    <text evidence="5">In eubacteria ppGpp (guanosine 3'-diphosphate 5'-diphosphate) is a mediator of the stringent response that coordinates a variety of cellular activities in response to changes in nutritional abundance.</text>
</comment>
<dbReference type="SUPFAM" id="SSF55021">
    <property type="entry name" value="ACT-like"/>
    <property type="match status" value="1"/>
</dbReference>
<dbReference type="RefSeq" id="WP_088772163.1">
    <property type="nucleotide sequence ID" value="NZ_AP023082.1"/>
</dbReference>
<dbReference type="InterPro" id="IPR045865">
    <property type="entry name" value="ACT-like_dom_sf"/>
</dbReference>
<dbReference type="InterPro" id="IPR003607">
    <property type="entry name" value="HD/PDEase_dom"/>
</dbReference>
<dbReference type="Gene3D" id="1.10.3210.10">
    <property type="entry name" value="Hypothetical protein af1432"/>
    <property type="match status" value="1"/>
</dbReference>
<dbReference type="InterPro" id="IPR006674">
    <property type="entry name" value="HD_domain"/>
</dbReference>
<protein>
    <recommendedName>
        <fullName evidence="3">guanosine-3',5'-bis(diphosphate) 3'-diphosphatase</fullName>
        <ecNumber evidence="3">3.1.7.2</ecNumber>
    </recommendedName>
</protein>
<feature type="domain" description="HD" evidence="7">
    <location>
        <begin position="45"/>
        <end position="144"/>
    </location>
</feature>
<dbReference type="InterPro" id="IPR033655">
    <property type="entry name" value="TGS_RelA/SpoT"/>
</dbReference>
<dbReference type="SUPFAM" id="SSF81301">
    <property type="entry name" value="Nucleotidyltransferase"/>
    <property type="match status" value="1"/>
</dbReference>
<evidence type="ECO:0000256" key="3">
    <source>
        <dbReference type="ARBA" id="ARBA00024387"/>
    </source>
</evidence>
<dbReference type="NCBIfam" id="TIGR00691">
    <property type="entry name" value="spoT_relA"/>
    <property type="match status" value="1"/>
</dbReference>
<reference evidence="9 10" key="1">
    <citation type="submission" date="2017-06" db="EMBL/GenBank/DDBJ databases">
        <title>Complete genome of Francisella halioticida.</title>
        <authorList>
            <person name="Sjodin A."/>
        </authorList>
    </citation>
    <scope>NUCLEOTIDE SEQUENCE [LARGE SCALE GENOMIC DNA]</scope>
    <source>
        <strain evidence="9 10">DSM 23729</strain>
    </source>
</reference>
<evidence type="ECO:0000256" key="5">
    <source>
        <dbReference type="RuleBase" id="RU003847"/>
    </source>
</evidence>
<name>A0ABM6LYG5_9GAMM</name>
<dbReference type="Pfam" id="PF13291">
    <property type="entry name" value="ACT_4"/>
    <property type="match status" value="1"/>
</dbReference>
<evidence type="ECO:0000256" key="2">
    <source>
        <dbReference type="ARBA" id="ARBA00024329"/>
    </source>
</evidence>
<dbReference type="SUPFAM" id="SSF109604">
    <property type="entry name" value="HD-domain/PDEase-like"/>
    <property type="match status" value="1"/>
</dbReference>
<dbReference type="Gene3D" id="3.30.460.10">
    <property type="entry name" value="Beta Polymerase, domain 2"/>
    <property type="match status" value="1"/>
</dbReference>
<evidence type="ECO:0000259" key="7">
    <source>
        <dbReference type="PROSITE" id="PS51831"/>
    </source>
</evidence>
<dbReference type="InterPro" id="IPR004095">
    <property type="entry name" value="TGS"/>
</dbReference>
<keyword evidence="1" id="KW-0378">Hydrolase</keyword>
<dbReference type="PANTHER" id="PTHR21262:SF36">
    <property type="entry name" value="BIFUNCTIONAL (P)PPGPP SYNTHASE_HYDROLASE SPOT"/>
    <property type="match status" value="1"/>
</dbReference>
<dbReference type="Pfam" id="PF04607">
    <property type="entry name" value="RelA_SpoT"/>
    <property type="match status" value="1"/>
</dbReference>
<sequence length="707" mass="81302">MFCYYELNKLISNYLPDKERFKIAQAFIFGADAHETQVRSSGEPYFTHPAAVACILAELRMDVDTIIAALLHDIVEDTEYTAADVSERFGEKVAQLVEGVTKLTQIRHKNKVEQQAENFRKLLLSVTKDVSVIFIKLADRLHNMRTLAPLTPEKKRRVSKETLDVFAPLAHRLGINTLKEQLETLAFEGMHPYRYHILEEKVKKVEKNKEKVFYQVKEMLVEKLGGLVAPEDIKARKKTLYSIYNKMRKKGISFDEIMDMYAYKVIVPSRIDCYVALGKVHELYKPIPQRFKDYIATPKANAYRSIHTVVSGPYNIPLEIQIKTEQMDRQAEYGIAAHWSYKIEEKTDKALQRWLKKISDINVYTASSVEFLENVKADVFNNDVFVFTPQGEIVELPINSTCVDFAYFIHTDIGNKCVSARVNRKVVPLNYRLKQGDHVEVVTSAVADPNPSWLNFVETGRAKSAIKEFLKQQYKNTDYIKGKEIIEDRLKSLDVDLKEVPNEIIDGALFNYEGIDTINRFYLDTGLGLIDPNNFIEFVAKYFDDMRNSYNKFSVSKIQIRYGDDPRIADCCLPIPNDEITGIVNGDGNVEVHRKSCNELYAKLTREDAKQIEADWFVSNDDDPSFKTRIVITLKNIPGSIAKITATLAREGVDIRTFDMISVDNRYAKLASIVIVRNRRELYLLIRLIRKIDTCENVERILNMNKD</sequence>
<comment type="catalytic activity">
    <reaction evidence="4">
        <text>guanosine 3',5'-bis(diphosphate) + H2O = GDP + diphosphate + H(+)</text>
        <dbReference type="Rhea" id="RHEA:14253"/>
        <dbReference type="ChEBI" id="CHEBI:15377"/>
        <dbReference type="ChEBI" id="CHEBI:15378"/>
        <dbReference type="ChEBI" id="CHEBI:33019"/>
        <dbReference type="ChEBI" id="CHEBI:58189"/>
        <dbReference type="ChEBI" id="CHEBI:77828"/>
        <dbReference type="EC" id="3.1.7.2"/>
    </reaction>
</comment>
<accession>A0ABM6LYG5</accession>
<dbReference type="EC" id="3.1.7.2" evidence="3"/>
<dbReference type="InterPro" id="IPR012675">
    <property type="entry name" value="Beta-grasp_dom_sf"/>
</dbReference>
<dbReference type="Gene3D" id="3.10.20.30">
    <property type="match status" value="1"/>
</dbReference>
<dbReference type="SMART" id="SM00471">
    <property type="entry name" value="HDc"/>
    <property type="match status" value="1"/>
</dbReference>
<evidence type="ECO:0000256" key="1">
    <source>
        <dbReference type="ARBA" id="ARBA00022801"/>
    </source>
</evidence>
<dbReference type="CDD" id="cd00077">
    <property type="entry name" value="HDc"/>
    <property type="match status" value="1"/>
</dbReference>
<dbReference type="InterPro" id="IPR004811">
    <property type="entry name" value="RelA/Spo_fam"/>
</dbReference>
<dbReference type="PANTHER" id="PTHR21262">
    <property type="entry name" value="GUANOSINE-3',5'-BIS DIPHOSPHATE 3'-PYROPHOSPHOHYDROLASE"/>
    <property type="match status" value="1"/>
</dbReference>